<dbReference type="RefSeq" id="XP_013268314.1">
    <property type="nucleotide sequence ID" value="XM_013412860.1"/>
</dbReference>
<evidence type="ECO:0000313" key="2">
    <source>
        <dbReference type="EMBL" id="KIX01178.1"/>
    </source>
</evidence>
<accession>A0A0D2GS74</accession>
<keyword evidence="3" id="KW-1185">Reference proteome</keyword>
<dbReference type="EMBL" id="KN847481">
    <property type="protein sequence ID" value="KIX01178.1"/>
    <property type="molecule type" value="Genomic_DNA"/>
</dbReference>
<evidence type="ECO:0000313" key="3">
    <source>
        <dbReference type="Proteomes" id="UP000053617"/>
    </source>
</evidence>
<reference evidence="2 3" key="1">
    <citation type="submission" date="2015-01" db="EMBL/GenBank/DDBJ databases">
        <title>The Genome Sequence of Rhinocladiella mackenzie CBS 650.93.</title>
        <authorList>
            <consortium name="The Broad Institute Genomics Platform"/>
            <person name="Cuomo C."/>
            <person name="de Hoog S."/>
            <person name="Gorbushina A."/>
            <person name="Stielow B."/>
            <person name="Teixiera M."/>
            <person name="Abouelleil A."/>
            <person name="Chapman S.B."/>
            <person name="Priest M."/>
            <person name="Young S.K."/>
            <person name="Wortman J."/>
            <person name="Nusbaum C."/>
            <person name="Birren B."/>
        </authorList>
    </citation>
    <scope>NUCLEOTIDE SEQUENCE [LARGE SCALE GENOMIC DNA]</scope>
    <source>
        <strain evidence="2 3">CBS 650.93</strain>
    </source>
</reference>
<keyword evidence="1" id="KW-0175">Coiled coil</keyword>
<feature type="coiled-coil region" evidence="1">
    <location>
        <begin position="55"/>
        <end position="82"/>
    </location>
</feature>
<protein>
    <submittedName>
        <fullName evidence="2">Uncharacterized protein</fullName>
    </submittedName>
</protein>
<dbReference type="HOGENOM" id="CLU_1397038_0_0_1"/>
<name>A0A0D2GS74_9EURO</name>
<proteinExistence type="predicted"/>
<dbReference type="VEuPathDB" id="FungiDB:Z518_08903"/>
<organism evidence="2 3">
    <name type="scientific">Rhinocladiella mackenziei CBS 650.93</name>
    <dbReference type="NCBI Taxonomy" id="1442369"/>
    <lineage>
        <taxon>Eukaryota</taxon>
        <taxon>Fungi</taxon>
        <taxon>Dikarya</taxon>
        <taxon>Ascomycota</taxon>
        <taxon>Pezizomycotina</taxon>
        <taxon>Eurotiomycetes</taxon>
        <taxon>Chaetothyriomycetidae</taxon>
        <taxon>Chaetothyriales</taxon>
        <taxon>Herpotrichiellaceae</taxon>
        <taxon>Rhinocladiella</taxon>
    </lineage>
</organism>
<dbReference type="OrthoDB" id="3775406at2759"/>
<sequence>MSLSDSSPAKKVTLILNQPSDWDEWLFMIKEKATASNVWHKRRATTFEDLTPSQQKRYDYERDDYKRQLKKFERQDQALKILNSIIVNTISRKSFTYILTGCDTPRKKLAALKKRLAPSDRAKELELIRQYNDLKKPPRSRDVDKCFLLRYRQPLSSFEPVSWYNLESPRTVWAEPPLWLSNSLVCLPIASCACS</sequence>
<dbReference type="GeneID" id="25296974"/>
<gene>
    <name evidence="2" type="ORF">Z518_08903</name>
</gene>
<dbReference type="AlphaFoldDB" id="A0A0D2GS74"/>
<evidence type="ECO:0000256" key="1">
    <source>
        <dbReference type="SAM" id="Coils"/>
    </source>
</evidence>
<dbReference type="STRING" id="1442369.A0A0D2GS74"/>
<dbReference type="Proteomes" id="UP000053617">
    <property type="component" value="Unassembled WGS sequence"/>
</dbReference>